<name>A0A381SHR5_9ZZZZ</name>
<accession>A0A381SHR5</accession>
<sequence length="49" mass="5782">MLKMSSEHRLVCRNVFQRCQTFPVDYLGNSVYKQERITVGKYFPNAVNI</sequence>
<proteinExistence type="predicted"/>
<reference evidence="1" key="1">
    <citation type="submission" date="2018-05" db="EMBL/GenBank/DDBJ databases">
        <authorList>
            <person name="Lanie J.A."/>
            <person name="Ng W.-L."/>
            <person name="Kazmierczak K.M."/>
            <person name="Andrzejewski T.M."/>
            <person name="Davidsen T.M."/>
            <person name="Wayne K.J."/>
            <person name="Tettelin H."/>
            <person name="Glass J.I."/>
            <person name="Rusch D."/>
            <person name="Podicherti R."/>
            <person name="Tsui H.-C.T."/>
            <person name="Winkler M.E."/>
        </authorList>
    </citation>
    <scope>NUCLEOTIDE SEQUENCE</scope>
</reference>
<protein>
    <submittedName>
        <fullName evidence="1">Uncharacterized protein</fullName>
    </submittedName>
</protein>
<evidence type="ECO:0000313" key="1">
    <source>
        <dbReference type="EMBL" id="SVA03506.1"/>
    </source>
</evidence>
<organism evidence="1">
    <name type="scientific">marine metagenome</name>
    <dbReference type="NCBI Taxonomy" id="408172"/>
    <lineage>
        <taxon>unclassified sequences</taxon>
        <taxon>metagenomes</taxon>
        <taxon>ecological metagenomes</taxon>
    </lineage>
</organism>
<gene>
    <name evidence="1" type="ORF">METZ01_LOCUS56360</name>
</gene>
<dbReference type="EMBL" id="UINC01003118">
    <property type="protein sequence ID" value="SVA03506.1"/>
    <property type="molecule type" value="Genomic_DNA"/>
</dbReference>
<dbReference type="AlphaFoldDB" id="A0A381SHR5"/>